<comment type="caution">
    <text evidence="8">The sequence shown here is derived from an EMBL/GenBank/DDBJ whole genome shotgun (WGS) entry which is preliminary data.</text>
</comment>
<feature type="domain" description="Multidrug resistance protein MdtA-like C-terminal permuted SH3" evidence="7">
    <location>
        <begin position="315"/>
        <end position="367"/>
    </location>
</feature>
<evidence type="ECO:0000256" key="1">
    <source>
        <dbReference type="ARBA" id="ARBA00004196"/>
    </source>
</evidence>
<sequence length="407" mass="43205">MRLFVQLLTGVIVLAIGLLALAYALPGGPEIARKIGVPDSILVAIGRPASDHSEKAQAPGANAGRRGPQGPPVVVVAVVEEGRVNDRLSAIGDGDAIRSVDVTPLVSGQISEILVKPGQKLAAGDVIARLDNAVEKIALERSKVALQSAADKLTRNEGLKKIISQADLQDAQTTVETARLAVAEAELNLDRRTIRAPIAGIAGIVNVDAGDYVTVSSTIVTIDDRSKLLVDFWVPERFSPLLAEGQMIEATAIARPDKSHQGRIVAIDNRIDAASRTMRIQAEIGNEDDSLRAGQGFEVALALPGDRYPSVNPLAIQWDSQGAFVWRLKDMKVERVSVKVIARNPDSVLVSGELEKGQQIVVEGLQRLRNGIEVKLFGSEPKKAEADKTASAAEKVKAPATPKGAAQ</sequence>
<accession>A0ABT8YII0</accession>
<dbReference type="Pfam" id="PF25917">
    <property type="entry name" value="BSH_RND"/>
    <property type="match status" value="1"/>
</dbReference>
<comment type="subcellular location">
    <subcellularLocation>
        <location evidence="1">Cell envelope</location>
    </subcellularLocation>
</comment>
<keyword evidence="9" id="KW-1185">Reference proteome</keyword>
<evidence type="ECO:0000259" key="7">
    <source>
        <dbReference type="Pfam" id="PF25967"/>
    </source>
</evidence>
<dbReference type="PANTHER" id="PTHR30469">
    <property type="entry name" value="MULTIDRUG RESISTANCE PROTEIN MDTA"/>
    <property type="match status" value="1"/>
</dbReference>
<reference evidence="8" key="1">
    <citation type="journal article" date="2015" name="Int. J. Syst. Evol. Microbiol.">
        <title>Rhizobium alvei sp. nov., isolated from a freshwater river.</title>
        <authorList>
            <person name="Sheu S.Y."/>
            <person name="Huang H.W."/>
            <person name="Young C.C."/>
            <person name="Chen W.M."/>
        </authorList>
    </citation>
    <scope>NUCLEOTIDE SEQUENCE</scope>
    <source>
        <strain evidence="8">TNR-22</strain>
    </source>
</reference>
<keyword evidence="3" id="KW-0813">Transport</keyword>
<dbReference type="Gene3D" id="2.40.50.100">
    <property type="match status" value="1"/>
</dbReference>
<evidence type="ECO:0000259" key="6">
    <source>
        <dbReference type="Pfam" id="PF25954"/>
    </source>
</evidence>
<dbReference type="NCBIfam" id="TIGR01730">
    <property type="entry name" value="RND_mfp"/>
    <property type="match status" value="1"/>
</dbReference>
<evidence type="ECO:0000259" key="5">
    <source>
        <dbReference type="Pfam" id="PF25917"/>
    </source>
</evidence>
<dbReference type="SUPFAM" id="SSF111369">
    <property type="entry name" value="HlyD-like secretion proteins"/>
    <property type="match status" value="1"/>
</dbReference>
<dbReference type="PANTHER" id="PTHR30469:SF11">
    <property type="entry name" value="BLL4320 PROTEIN"/>
    <property type="match status" value="1"/>
</dbReference>
<feature type="domain" description="CusB-like beta-barrel" evidence="6">
    <location>
        <begin position="231"/>
        <end position="302"/>
    </location>
</feature>
<evidence type="ECO:0000313" key="8">
    <source>
        <dbReference type="EMBL" id="MDO6963453.1"/>
    </source>
</evidence>
<dbReference type="InterPro" id="IPR058792">
    <property type="entry name" value="Beta-barrel_RND_2"/>
</dbReference>
<organism evidence="8 9">
    <name type="scientific">Rhizobium alvei</name>
    <dbReference type="NCBI Taxonomy" id="1132659"/>
    <lineage>
        <taxon>Bacteria</taxon>
        <taxon>Pseudomonadati</taxon>
        <taxon>Pseudomonadota</taxon>
        <taxon>Alphaproteobacteria</taxon>
        <taxon>Hyphomicrobiales</taxon>
        <taxon>Rhizobiaceae</taxon>
        <taxon>Rhizobium/Agrobacterium group</taxon>
        <taxon>Rhizobium</taxon>
    </lineage>
</organism>
<reference evidence="8" key="2">
    <citation type="submission" date="2023-07" db="EMBL/GenBank/DDBJ databases">
        <authorList>
            <person name="Shen H."/>
        </authorList>
    </citation>
    <scope>NUCLEOTIDE SEQUENCE</scope>
    <source>
        <strain evidence="8">TNR-22</strain>
    </source>
</reference>
<evidence type="ECO:0000256" key="3">
    <source>
        <dbReference type="ARBA" id="ARBA00022448"/>
    </source>
</evidence>
<dbReference type="Pfam" id="PF25967">
    <property type="entry name" value="RND-MFP_C"/>
    <property type="match status" value="1"/>
</dbReference>
<comment type="similarity">
    <text evidence="2">Belongs to the membrane fusion protein (MFP) (TC 8.A.1) family.</text>
</comment>
<dbReference type="Proteomes" id="UP001174932">
    <property type="component" value="Unassembled WGS sequence"/>
</dbReference>
<evidence type="ECO:0000256" key="2">
    <source>
        <dbReference type="ARBA" id="ARBA00009477"/>
    </source>
</evidence>
<dbReference type="EMBL" id="JAUOZU010000005">
    <property type="protein sequence ID" value="MDO6963453.1"/>
    <property type="molecule type" value="Genomic_DNA"/>
</dbReference>
<name>A0ABT8YII0_9HYPH</name>
<protein>
    <submittedName>
        <fullName evidence="8">Efflux RND transporter periplasmic adaptor subunit</fullName>
    </submittedName>
</protein>
<dbReference type="RefSeq" id="WP_304375360.1">
    <property type="nucleotide sequence ID" value="NZ_JAUOZU010000005.1"/>
</dbReference>
<dbReference type="InterPro" id="IPR006143">
    <property type="entry name" value="RND_pump_MFP"/>
</dbReference>
<dbReference type="InterPro" id="IPR058625">
    <property type="entry name" value="MdtA-like_BSH"/>
</dbReference>
<dbReference type="Pfam" id="PF25954">
    <property type="entry name" value="Beta-barrel_RND_2"/>
    <property type="match status" value="1"/>
</dbReference>
<dbReference type="Gene3D" id="1.10.287.470">
    <property type="entry name" value="Helix hairpin bin"/>
    <property type="match status" value="1"/>
</dbReference>
<proteinExistence type="inferred from homology"/>
<dbReference type="InterPro" id="IPR058627">
    <property type="entry name" value="MdtA-like_C"/>
</dbReference>
<feature type="region of interest" description="Disordered" evidence="4">
    <location>
        <begin position="380"/>
        <end position="407"/>
    </location>
</feature>
<gene>
    <name evidence="8" type="ORF">Q4481_05755</name>
</gene>
<evidence type="ECO:0000256" key="4">
    <source>
        <dbReference type="SAM" id="MobiDB-lite"/>
    </source>
</evidence>
<dbReference type="Gene3D" id="2.40.30.170">
    <property type="match status" value="1"/>
</dbReference>
<evidence type="ECO:0000313" key="9">
    <source>
        <dbReference type="Proteomes" id="UP001174932"/>
    </source>
</evidence>
<dbReference type="Gene3D" id="2.40.420.20">
    <property type="match status" value="1"/>
</dbReference>
<feature type="domain" description="Multidrug resistance protein MdtA-like barrel-sandwich hybrid" evidence="5">
    <location>
        <begin position="98"/>
        <end position="218"/>
    </location>
</feature>